<evidence type="ECO:0000313" key="1">
    <source>
        <dbReference type="EMBL" id="KOX74965.1"/>
    </source>
</evidence>
<sequence length="55" mass="6080">MAWSLTPGIELPNPTGILLSNDTSVFTRLVCQNCMSRLALAVTGKYARMNPEIQR</sequence>
<evidence type="ECO:0000313" key="2">
    <source>
        <dbReference type="Proteomes" id="UP000053105"/>
    </source>
</evidence>
<keyword evidence="2" id="KW-1185">Reference proteome</keyword>
<proteinExistence type="predicted"/>
<accession>A0A0M9A0N2</accession>
<protein>
    <submittedName>
        <fullName evidence="1">Uncharacterized protein</fullName>
    </submittedName>
</protein>
<dbReference type="EMBL" id="KQ435775">
    <property type="protein sequence ID" value="KOX74965.1"/>
    <property type="molecule type" value="Genomic_DNA"/>
</dbReference>
<dbReference type="Proteomes" id="UP000053105">
    <property type="component" value="Unassembled WGS sequence"/>
</dbReference>
<gene>
    <name evidence="1" type="ORF">WN51_12649</name>
</gene>
<reference evidence="1 2" key="1">
    <citation type="submission" date="2015-07" db="EMBL/GenBank/DDBJ databases">
        <title>The genome of Melipona quadrifasciata.</title>
        <authorList>
            <person name="Pan H."/>
            <person name="Kapheim K."/>
        </authorList>
    </citation>
    <scope>NUCLEOTIDE SEQUENCE [LARGE SCALE GENOMIC DNA]</scope>
    <source>
        <strain evidence="1">0111107301</strain>
        <tissue evidence="1">Whole body</tissue>
    </source>
</reference>
<name>A0A0M9A0N2_9HYME</name>
<dbReference type="AlphaFoldDB" id="A0A0M9A0N2"/>
<organism evidence="1 2">
    <name type="scientific">Melipona quadrifasciata</name>
    <dbReference type="NCBI Taxonomy" id="166423"/>
    <lineage>
        <taxon>Eukaryota</taxon>
        <taxon>Metazoa</taxon>
        <taxon>Ecdysozoa</taxon>
        <taxon>Arthropoda</taxon>
        <taxon>Hexapoda</taxon>
        <taxon>Insecta</taxon>
        <taxon>Pterygota</taxon>
        <taxon>Neoptera</taxon>
        <taxon>Endopterygota</taxon>
        <taxon>Hymenoptera</taxon>
        <taxon>Apocrita</taxon>
        <taxon>Aculeata</taxon>
        <taxon>Apoidea</taxon>
        <taxon>Anthophila</taxon>
        <taxon>Apidae</taxon>
        <taxon>Melipona</taxon>
    </lineage>
</organism>